<feature type="region of interest" description="Disordered" evidence="1">
    <location>
        <begin position="175"/>
        <end position="228"/>
    </location>
</feature>
<proteinExistence type="predicted"/>
<dbReference type="EMBL" id="CAUYUJ010002979">
    <property type="protein sequence ID" value="CAK0803227.1"/>
    <property type="molecule type" value="Genomic_DNA"/>
</dbReference>
<gene>
    <name evidence="2" type="ORF">PCOR1329_LOCUS10490</name>
</gene>
<evidence type="ECO:0000313" key="2">
    <source>
        <dbReference type="EMBL" id="CAK0803227.1"/>
    </source>
</evidence>
<dbReference type="Proteomes" id="UP001189429">
    <property type="component" value="Unassembled WGS sequence"/>
</dbReference>
<accession>A0ABN9QDZ4</accession>
<evidence type="ECO:0000313" key="3">
    <source>
        <dbReference type="Proteomes" id="UP001189429"/>
    </source>
</evidence>
<comment type="caution">
    <text evidence="2">The sequence shown here is derived from an EMBL/GenBank/DDBJ whole genome shotgun (WGS) entry which is preliminary data.</text>
</comment>
<name>A0ABN9QDZ4_9DINO</name>
<sequence length="228" mass="24562">MPSVSPTTGCVHFGLEFQGLQCAPVSTAAMLLRPEPLHKVHVREDVVGARQLQVEQAERGGVRVLPPHILPQCPQLRPVHHCLADLLEYSQKIAPDAAAQVLVRLSGILVVHQLERLAPTFVFRQRVGIIPIAPQVHACLNFTSDGVAPRAFAVVLVPEQPRGLALPAAGCNLQRSRSVSRDSKGRPRASPRPWARAPAPRQPPAPPPASPRRAPGGEGIEPPWRATG</sequence>
<protein>
    <submittedName>
        <fullName evidence="2">Uncharacterized protein</fullName>
    </submittedName>
</protein>
<feature type="compositionally biased region" description="Pro residues" evidence="1">
    <location>
        <begin position="200"/>
        <end position="210"/>
    </location>
</feature>
<evidence type="ECO:0000256" key="1">
    <source>
        <dbReference type="SAM" id="MobiDB-lite"/>
    </source>
</evidence>
<keyword evidence="3" id="KW-1185">Reference proteome</keyword>
<reference evidence="2" key="1">
    <citation type="submission" date="2023-10" db="EMBL/GenBank/DDBJ databases">
        <authorList>
            <person name="Chen Y."/>
            <person name="Shah S."/>
            <person name="Dougan E. K."/>
            <person name="Thang M."/>
            <person name="Chan C."/>
        </authorList>
    </citation>
    <scope>NUCLEOTIDE SEQUENCE [LARGE SCALE GENOMIC DNA]</scope>
</reference>
<organism evidence="2 3">
    <name type="scientific">Prorocentrum cordatum</name>
    <dbReference type="NCBI Taxonomy" id="2364126"/>
    <lineage>
        <taxon>Eukaryota</taxon>
        <taxon>Sar</taxon>
        <taxon>Alveolata</taxon>
        <taxon>Dinophyceae</taxon>
        <taxon>Prorocentrales</taxon>
        <taxon>Prorocentraceae</taxon>
        <taxon>Prorocentrum</taxon>
    </lineage>
</organism>